<sequence length="686" mass="77452">MAGSHSVKRRRLSPEADDNKASMNAFYSNAAEWDLEQDYERRPRKNKKKEKEKTRLPIKTLEGQIEHIQEEQQQPSDDSDNPFDSDEETDQGTTEAETPIESVEEEKPKIPLKEQIILVKEELAHLATLINEDPDEHINQFKRMLELVTSKTHPAIKKLSMVAMAAVYTDVIPGYRIRALSEADKVAKVSKDVRKVRDFEQSLLSGYSNYVKQLTILSKVRTGQEREDAHGLKSVAVTCAAKLLHSVPHFNFRADLLKIVVSQLGRRVTPDFIKAREALEKLFEEDTDGIVSMEAVSLMSKMMKAKEFRIHESALDTFLHLRLLSEFSSKGSQDRVDKEEDQPGKKPKQKKEFRTKKQRKLMKKQKAVEKDLKEADAMVSHEQRDRMQAETLKLVFGIYFRILKQRIPNLMGAVLEGLAKYAHLINQDFFGDLLEALKELVEQADAPTADDAEEGEESDDDDDLTSSRSSSREALLCAITAFALLEGQDASKAASSLHLDLSFFTTHIYRSLYTLSVNPDIEYNPAKSLRLPDPGETHHDSVANQQLLEQQSQRANKVNFQTPTVLLLRCLTSTLIAKGHAAPPPVRVAAFTKRLMTIVLQLPEKSALAVLALLARVSKLHGRKIAPLWNTEERKGDGVFNANAPTVEGSNIFASTIWENELLRLHYCPQVRESAKEVEKIVASVK</sequence>
<feature type="compositionally biased region" description="Basic residues" evidence="6">
    <location>
        <begin position="345"/>
        <end position="365"/>
    </location>
</feature>
<comment type="similarity">
    <text evidence="2 5">Belongs to the CBF/MAK21 family.</text>
</comment>
<evidence type="ECO:0000256" key="5">
    <source>
        <dbReference type="PIRNR" id="PIRNR028977"/>
    </source>
</evidence>
<dbReference type="InterPro" id="IPR005612">
    <property type="entry name" value="CCAAT-binding_factor"/>
</dbReference>
<dbReference type="GO" id="GO:0042273">
    <property type="term" value="P:ribosomal large subunit biogenesis"/>
    <property type="evidence" value="ECO:0007669"/>
    <property type="project" value="EnsemblFungi"/>
</dbReference>
<dbReference type="GO" id="GO:0006364">
    <property type="term" value="P:rRNA processing"/>
    <property type="evidence" value="ECO:0007669"/>
    <property type="project" value="EnsemblFungi"/>
</dbReference>
<feature type="compositionally biased region" description="Basic residues" evidence="6">
    <location>
        <begin position="1"/>
        <end position="11"/>
    </location>
</feature>
<evidence type="ECO:0000313" key="10">
    <source>
        <dbReference type="Proteomes" id="UP000242877"/>
    </source>
</evidence>
<evidence type="ECO:0000256" key="2">
    <source>
        <dbReference type="ARBA" id="ARBA00007797"/>
    </source>
</evidence>
<dbReference type="GO" id="GO:0005656">
    <property type="term" value="C:nuclear pre-replicative complex"/>
    <property type="evidence" value="ECO:0007669"/>
    <property type="project" value="EnsemblFungi"/>
</dbReference>
<dbReference type="GO" id="GO:0006267">
    <property type="term" value="P:pre-replicative complex assembly involved in nuclear cell cycle DNA replication"/>
    <property type="evidence" value="ECO:0007669"/>
    <property type="project" value="EnsemblFungi"/>
</dbReference>
<feature type="compositionally biased region" description="Basic and acidic residues" evidence="6">
    <location>
        <begin position="332"/>
        <end position="344"/>
    </location>
</feature>
<feature type="compositionally biased region" description="Acidic residues" evidence="6">
    <location>
        <begin position="448"/>
        <end position="464"/>
    </location>
</feature>
<dbReference type="PANTHER" id="PTHR14428">
    <property type="entry name" value="NUCLEOLAR COMPLEX PROTEIN 3"/>
    <property type="match status" value="1"/>
</dbReference>
<dbReference type="VEuPathDB" id="FungiDB:AAP_02535"/>
<evidence type="ECO:0000259" key="7">
    <source>
        <dbReference type="Pfam" id="PF03914"/>
    </source>
</evidence>
<dbReference type="GO" id="GO:0030691">
    <property type="term" value="C:Noc2p-Noc3p complex"/>
    <property type="evidence" value="ECO:0007669"/>
    <property type="project" value="EnsemblFungi"/>
</dbReference>
<evidence type="ECO:0000256" key="4">
    <source>
        <dbReference type="ARBA" id="ARBA00023242"/>
    </source>
</evidence>
<feature type="region of interest" description="Disordered" evidence="6">
    <location>
        <begin position="445"/>
        <end position="469"/>
    </location>
</feature>
<protein>
    <recommendedName>
        <fullName evidence="5">Nucleolar complex-associated protein 3</fullName>
    </recommendedName>
</protein>
<dbReference type="Pfam" id="PF03914">
    <property type="entry name" value="CBF"/>
    <property type="match status" value="1"/>
</dbReference>
<feature type="region of interest" description="Disordered" evidence="6">
    <location>
        <begin position="1"/>
        <end position="107"/>
    </location>
</feature>
<name>A0A167ZTC4_9EURO</name>
<evidence type="ECO:0000259" key="8">
    <source>
        <dbReference type="Pfam" id="PF07540"/>
    </source>
</evidence>
<gene>
    <name evidence="9" type="ORF">AAP_02535</name>
</gene>
<dbReference type="GO" id="GO:0006270">
    <property type="term" value="P:DNA replication initiation"/>
    <property type="evidence" value="ECO:0007669"/>
    <property type="project" value="EnsemblFungi"/>
</dbReference>
<dbReference type="GO" id="GO:0005730">
    <property type="term" value="C:nucleolus"/>
    <property type="evidence" value="ECO:0007669"/>
    <property type="project" value="UniProtKB-SubCell"/>
</dbReference>
<dbReference type="OrthoDB" id="10263597at2759"/>
<feature type="domain" description="CCAAT-binding factor" evidence="7">
    <location>
        <begin position="474"/>
        <end position="674"/>
    </location>
</feature>
<dbReference type="InterPro" id="IPR016024">
    <property type="entry name" value="ARM-type_fold"/>
</dbReference>
<keyword evidence="3" id="KW-0175">Coiled coil</keyword>
<dbReference type="SUPFAM" id="SSF48371">
    <property type="entry name" value="ARM repeat"/>
    <property type="match status" value="1"/>
</dbReference>
<keyword evidence="10" id="KW-1185">Reference proteome</keyword>
<dbReference type="GO" id="GO:0003682">
    <property type="term" value="F:chromatin binding"/>
    <property type="evidence" value="ECO:0007669"/>
    <property type="project" value="EnsemblFungi"/>
</dbReference>
<evidence type="ECO:0000256" key="1">
    <source>
        <dbReference type="ARBA" id="ARBA00004604"/>
    </source>
</evidence>
<dbReference type="InterPro" id="IPR011501">
    <property type="entry name" value="Noc3_N"/>
</dbReference>
<evidence type="ECO:0000313" key="9">
    <source>
        <dbReference type="EMBL" id="KZZ93069.1"/>
    </source>
</evidence>
<keyword evidence="4" id="KW-0539">Nucleus</keyword>
<dbReference type="PANTHER" id="PTHR14428:SF5">
    <property type="entry name" value="NUCLEOLAR COMPLEX PROTEIN 3 HOMOLOG"/>
    <property type="match status" value="1"/>
</dbReference>
<feature type="compositionally biased region" description="Acidic residues" evidence="6">
    <location>
        <begin position="77"/>
        <end position="90"/>
    </location>
</feature>
<dbReference type="PIRSF" id="PIRSF028977">
    <property type="entry name" value="Nucleolar_complex_p3"/>
    <property type="match status" value="1"/>
</dbReference>
<dbReference type="Proteomes" id="UP000242877">
    <property type="component" value="Unassembled WGS sequence"/>
</dbReference>
<dbReference type="AlphaFoldDB" id="A0A167ZTC4"/>
<reference evidence="9 10" key="1">
    <citation type="journal article" date="2016" name="Genome Biol. Evol.">
        <title>Divergent and convergent evolution of fungal pathogenicity.</title>
        <authorList>
            <person name="Shang Y."/>
            <person name="Xiao G."/>
            <person name="Zheng P."/>
            <person name="Cen K."/>
            <person name="Zhan S."/>
            <person name="Wang C."/>
        </authorList>
    </citation>
    <scope>NUCLEOTIDE SEQUENCE [LARGE SCALE GENOMIC DNA]</scope>
    <source>
        <strain evidence="9 10">ARSEF 7405</strain>
    </source>
</reference>
<evidence type="ECO:0000256" key="3">
    <source>
        <dbReference type="ARBA" id="ARBA00023054"/>
    </source>
</evidence>
<comment type="caution">
    <text evidence="9">The sequence shown here is derived from an EMBL/GenBank/DDBJ whole genome shotgun (WGS) entry which is preliminary data.</text>
</comment>
<evidence type="ECO:0000256" key="6">
    <source>
        <dbReference type="SAM" id="MobiDB-lite"/>
    </source>
</evidence>
<feature type="region of interest" description="Disordered" evidence="6">
    <location>
        <begin position="332"/>
        <end position="367"/>
    </location>
</feature>
<keyword evidence="5" id="KW-0690">Ribosome biogenesis</keyword>
<organism evidence="9 10">
    <name type="scientific">Ascosphaera apis ARSEF 7405</name>
    <dbReference type="NCBI Taxonomy" id="392613"/>
    <lineage>
        <taxon>Eukaryota</taxon>
        <taxon>Fungi</taxon>
        <taxon>Dikarya</taxon>
        <taxon>Ascomycota</taxon>
        <taxon>Pezizomycotina</taxon>
        <taxon>Eurotiomycetes</taxon>
        <taxon>Eurotiomycetidae</taxon>
        <taxon>Onygenales</taxon>
        <taxon>Ascosphaeraceae</taxon>
        <taxon>Ascosphaera</taxon>
    </lineage>
</organism>
<dbReference type="InterPro" id="IPR016903">
    <property type="entry name" value="Nucleolar_cplx-assoc_3"/>
</dbReference>
<dbReference type="EMBL" id="AZGZ01000009">
    <property type="protein sequence ID" value="KZZ93069.1"/>
    <property type="molecule type" value="Genomic_DNA"/>
</dbReference>
<dbReference type="Pfam" id="PF07540">
    <property type="entry name" value="NOC3p"/>
    <property type="match status" value="1"/>
</dbReference>
<comment type="function">
    <text evidence="5">Required for synthesis of 60S ribosomal subunits and the transport of pre-ribosomes from the nucleoplasm to the cytoplasm.</text>
</comment>
<accession>A0A167ZTC4</accession>
<feature type="domain" description="Nucleolar complex-associated protein 3 N-terminal" evidence="8">
    <location>
        <begin position="120"/>
        <end position="210"/>
    </location>
</feature>
<proteinExistence type="inferred from homology"/>
<comment type="subcellular location">
    <subcellularLocation>
        <location evidence="1 5">Nucleus</location>
        <location evidence="1 5">Nucleolus</location>
    </subcellularLocation>
</comment>